<reference evidence="2" key="1">
    <citation type="submission" date="2019-12" db="EMBL/GenBank/DDBJ databases">
        <authorList>
            <person name="Cremers G."/>
        </authorList>
    </citation>
    <scope>NUCLEOTIDE SEQUENCE</scope>
    <source>
        <strain evidence="2">Mbul1</strain>
    </source>
</reference>
<dbReference type="PANTHER" id="PTHR34227">
    <property type="entry name" value="CHAPERONE PROTEIN YCDY"/>
    <property type="match status" value="1"/>
</dbReference>
<organism evidence="2">
    <name type="scientific">Methylobacterium bullatum</name>
    <dbReference type="NCBI Taxonomy" id="570505"/>
    <lineage>
        <taxon>Bacteria</taxon>
        <taxon>Pseudomonadati</taxon>
        <taxon>Pseudomonadota</taxon>
        <taxon>Alphaproteobacteria</taxon>
        <taxon>Hyphomicrobiales</taxon>
        <taxon>Methylobacteriaceae</taxon>
        <taxon>Methylobacterium</taxon>
    </lineage>
</organism>
<evidence type="ECO:0000256" key="1">
    <source>
        <dbReference type="ARBA" id="ARBA00023186"/>
    </source>
</evidence>
<dbReference type="InterPro" id="IPR050289">
    <property type="entry name" value="TorD/DmsD_chaperones"/>
</dbReference>
<dbReference type="SUPFAM" id="SSF89155">
    <property type="entry name" value="TorD-like"/>
    <property type="match status" value="1"/>
</dbReference>
<accession>A0A679J418</accession>
<sequence length="215" mass="23122">MRSVELLREDEVKLAFGAPGMTQPVADDVDLLRAHLYDLLAALTGRAPSDDILSLLAASAGDGSPLGKACSSLAGQAAGADIAKVGREYFDLFVGVGRGEVVPHASYYLTGFLNERPLARIRQDLARLGIEASGGMSEPEDHVAILLETMAGLVSGRFETEPGEDRVFFERHLKPWAGRFFDDVAASTRSSFYRAVGDLGRTFIDIETQAYALDA</sequence>
<dbReference type="Gene3D" id="1.10.3480.10">
    <property type="entry name" value="TorD-like"/>
    <property type="match status" value="1"/>
</dbReference>
<name>A0A679J418_9HYPH</name>
<evidence type="ECO:0000313" key="2">
    <source>
        <dbReference type="EMBL" id="CAA2103378.1"/>
    </source>
</evidence>
<dbReference type="PANTHER" id="PTHR34227:SF1">
    <property type="entry name" value="DIMETHYL SULFOXIDE REDUCTASE CHAPERONE-RELATED"/>
    <property type="match status" value="1"/>
</dbReference>
<dbReference type="InterPro" id="IPR020945">
    <property type="entry name" value="DMSO/NO3_reduct_chaperone"/>
</dbReference>
<gene>
    <name evidence="2" type="primary">dmsD</name>
    <name evidence="2" type="ORF">MBUL_02164</name>
</gene>
<protein>
    <submittedName>
        <fullName evidence="2">Tat proofreading chaperone DmsD</fullName>
    </submittedName>
</protein>
<dbReference type="InterPro" id="IPR036411">
    <property type="entry name" value="TorD-like_sf"/>
</dbReference>
<keyword evidence="1" id="KW-0143">Chaperone</keyword>
<dbReference type="AlphaFoldDB" id="A0A679J418"/>
<dbReference type="EMBL" id="LR743504">
    <property type="protein sequence ID" value="CAA2103378.1"/>
    <property type="molecule type" value="Genomic_DNA"/>
</dbReference>
<proteinExistence type="predicted"/>
<dbReference type="Pfam" id="PF02613">
    <property type="entry name" value="Nitrate_red_del"/>
    <property type="match status" value="1"/>
</dbReference>